<dbReference type="Gene3D" id="1.10.10.10">
    <property type="entry name" value="Winged helix-like DNA-binding domain superfamily/Winged helix DNA-binding domain"/>
    <property type="match status" value="1"/>
</dbReference>
<keyword evidence="9" id="KW-1185">Reference proteome</keyword>
<dbReference type="InParanoid" id="A7T943"/>
<dbReference type="GO" id="GO:0005634">
    <property type="term" value="C:nucleus"/>
    <property type="evidence" value="ECO:0007669"/>
    <property type="project" value="UniProtKB-SubCell"/>
</dbReference>
<evidence type="ECO:0000256" key="1">
    <source>
        <dbReference type="ARBA" id="ARBA00004496"/>
    </source>
</evidence>
<keyword evidence="6" id="KW-0539">Nucleus</keyword>
<dbReference type="HOGENOM" id="CLU_2892510_0_0_1"/>
<dbReference type="GO" id="GO:0003700">
    <property type="term" value="F:DNA-binding transcription factor activity"/>
    <property type="evidence" value="ECO:0007669"/>
    <property type="project" value="InterPro"/>
</dbReference>
<evidence type="ECO:0000259" key="7">
    <source>
        <dbReference type="PROSITE" id="PS50039"/>
    </source>
</evidence>
<keyword evidence="5" id="KW-0804">Transcription</keyword>
<feature type="non-terminal residue" evidence="8">
    <location>
        <position position="63"/>
    </location>
</feature>
<evidence type="ECO:0000256" key="4">
    <source>
        <dbReference type="ARBA" id="ARBA00023125"/>
    </source>
</evidence>
<dbReference type="PANTHER" id="PTHR45767">
    <property type="entry name" value="FORKHEAD BOX PROTEIN O"/>
    <property type="match status" value="1"/>
</dbReference>
<dbReference type="eggNOG" id="KOG2294">
    <property type="taxonomic scope" value="Eukaryota"/>
</dbReference>
<dbReference type="PROSITE" id="PS50039">
    <property type="entry name" value="FORK_HEAD_3"/>
    <property type="match status" value="1"/>
</dbReference>
<reference evidence="8 9" key="1">
    <citation type="journal article" date="2007" name="Science">
        <title>Sea anemone genome reveals ancestral eumetazoan gene repertoire and genomic organization.</title>
        <authorList>
            <person name="Putnam N.H."/>
            <person name="Srivastava M."/>
            <person name="Hellsten U."/>
            <person name="Dirks B."/>
            <person name="Chapman J."/>
            <person name="Salamov A."/>
            <person name="Terry A."/>
            <person name="Shapiro H."/>
            <person name="Lindquist E."/>
            <person name="Kapitonov V.V."/>
            <person name="Jurka J."/>
            <person name="Genikhovich G."/>
            <person name="Grigoriev I.V."/>
            <person name="Lucas S.M."/>
            <person name="Steele R.E."/>
            <person name="Finnerty J.R."/>
            <person name="Technau U."/>
            <person name="Martindale M.Q."/>
            <person name="Rokhsar D.S."/>
        </authorList>
    </citation>
    <scope>NUCLEOTIDE SEQUENCE [LARGE SCALE GENOMIC DNA]</scope>
    <source>
        <strain evidence="9">CH2 X CH6</strain>
    </source>
</reference>
<protein>
    <recommendedName>
        <fullName evidence="7">Fork-head domain-containing protein</fullName>
    </recommendedName>
</protein>
<dbReference type="EMBL" id="DS473106">
    <property type="protein sequence ID" value="EDO27489.1"/>
    <property type="molecule type" value="Genomic_DNA"/>
</dbReference>
<feature type="domain" description="Fork-head" evidence="7">
    <location>
        <begin position="11"/>
        <end position="63"/>
    </location>
</feature>
<evidence type="ECO:0000256" key="2">
    <source>
        <dbReference type="ARBA" id="ARBA00022490"/>
    </source>
</evidence>
<dbReference type="PhylomeDB" id="A7T943"/>
<dbReference type="AlphaFoldDB" id="A7T943"/>
<keyword evidence="2" id="KW-0963">Cytoplasm</keyword>
<evidence type="ECO:0000256" key="5">
    <source>
        <dbReference type="ARBA" id="ARBA00023163"/>
    </source>
</evidence>
<dbReference type="Proteomes" id="UP000001593">
    <property type="component" value="Unassembled WGS sequence"/>
</dbReference>
<evidence type="ECO:0000313" key="8">
    <source>
        <dbReference type="EMBL" id="EDO27489.1"/>
    </source>
</evidence>
<evidence type="ECO:0000256" key="6">
    <source>
        <dbReference type="PROSITE-ProRule" id="PRU00089"/>
    </source>
</evidence>
<dbReference type="STRING" id="45351.A7T943"/>
<evidence type="ECO:0000313" key="9">
    <source>
        <dbReference type="Proteomes" id="UP000001593"/>
    </source>
</evidence>
<dbReference type="InterPro" id="IPR036390">
    <property type="entry name" value="WH_DNA-bd_sf"/>
</dbReference>
<dbReference type="Pfam" id="PF00250">
    <property type="entry name" value="Forkhead"/>
    <property type="match status" value="1"/>
</dbReference>
<dbReference type="InterPro" id="IPR036388">
    <property type="entry name" value="WH-like_DNA-bd_sf"/>
</dbReference>
<sequence length="63" mass="7226">SKTQNPWGSESYSEMISKAIMSCPSQEATLHTIYEWIVNNVSYFADKADYPSTHGWKVRLNQV</sequence>
<keyword evidence="4 6" id="KW-0238">DNA-binding</keyword>
<keyword evidence="3" id="KW-0805">Transcription regulation</keyword>
<dbReference type="GO" id="GO:0043565">
    <property type="term" value="F:sequence-specific DNA binding"/>
    <property type="evidence" value="ECO:0007669"/>
    <property type="project" value="InterPro"/>
</dbReference>
<dbReference type="InterPro" id="IPR001766">
    <property type="entry name" value="Fork_head_dom"/>
</dbReference>
<dbReference type="SMART" id="SM00339">
    <property type="entry name" value="FH"/>
    <property type="match status" value="1"/>
</dbReference>
<feature type="DNA-binding region" description="Fork-head" evidence="6">
    <location>
        <begin position="11"/>
        <end position="63"/>
    </location>
</feature>
<name>A7T943_NEMVE</name>
<organism evidence="8 9">
    <name type="scientific">Nematostella vectensis</name>
    <name type="common">Starlet sea anemone</name>
    <dbReference type="NCBI Taxonomy" id="45351"/>
    <lineage>
        <taxon>Eukaryota</taxon>
        <taxon>Metazoa</taxon>
        <taxon>Cnidaria</taxon>
        <taxon>Anthozoa</taxon>
        <taxon>Hexacorallia</taxon>
        <taxon>Actiniaria</taxon>
        <taxon>Edwardsiidae</taxon>
        <taxon>Nematostella</taxon>
    </lineage>
</organism>
<dbReference type="SUPFAM" id="SSF46785">
    <property type="entry name" value="Winged helix' DNA-binding domain"/>
    <property type="match status" value="1"/>
</dbReference>
<accession>A7T943</accession>
<proteinExistence type="predicted"/>
<gene>
    <name evidence="8" type="ORF">NEMVEDRAFT_v1g150900</name>
</gene>
<dbReference type="GO" id="GO:0005737">
    <property type="term" value="C:cytoplasm"/>
    <property type="evidence" value="ECO:0007669"/>
    <property type="project" value="UniProtKB-SubCell"/>
</dbReference>
<evidence type="ECO:0000256" key="3">
    <source>
        <dbReference type="ARBA" id="ARBA00023015"/>
    </source>
</evidence>
<comment type="subcellular location">
    <subcellularLocation>
        <location evidence="1">Cytoplasm</location>
    </subcellularLocation>
    <subcellularLocation>
        <location evidence="6">Nucleus</location>
    </subcellularLocation>
</comment>
<feature type="non-terminal residue" evidence="8">
    <location>
        <position position="1"/>
    </location>
</feature>